<protein>
    <submittedName>
        <fullName evidence="1">Uncharacterized protein</fullName>
    </submittedName>
</protein>
<keyword evidence="2" id="KW-1185">Reference proteome</keyword>
<dbReference type="EMBL" id="PVNG01000073">
    <property type="protein sequence ID" value="PRX41760.1"/>
    <property type="molecule type" value="Genomic_DNA"/>
</dbReference>
<name>A0A2T0LHC8_9ACTN</name>
<organism evidence="1 2">
    <name type="scientific">Nonomuraea fuscirosea</name>
    <dbReference type="NCBI Taxonomy" id="1291556"/>
    <lineage>
        <taxon>Bacteria</taxon>
        <taxon>Bacillati</taxon>
        <taxon>Actinomycetota</taxon>
        <taxon>Actinomycetes</taxon>
        <taxon>Streptosporangiales</taxon>
        <taxon>Streptosporangiaceae</taxon>
        <taxon>Nonomuraea</taxon>
    </lineage>
</organism>
<proteinExistence type="predicted"/>
<comment type="caution">
    <text evidence="1">The sequence shown here is derived from an EMBL/GenBank/DDBJ whole genome shotgun (WGS) entry which is preliminary data.</text>
</comment>
<evidence type="ECO:0000313" key="1">
    <source>
        <dbReference type="EMBL" id="PRX41760.1"/>
    </source>
</evidence>
<sequence length="31" mass="3069">RAGSVRIHRAGPAEGDPVVLLAGASGNALAW</sequence>
<feature type="non-terminal residue" evidence="1">
    <location>
        <position position="1"/>
    </location>
</feature>
<accession>A0A2T0LHC8</accession>
<reference evidence="1 2" key="1">
    <citation type="submission" date="2018-03" db="EMBL/GenBank/DDBJ databases">
        <title>Genomic Encyclopedia of Type Strains, Phase III (KMG-III): the genomes of soil and plant-associated and newly described type strains.</title>
        <authorList>
            <person name="Whitman W."/>
        </authorList>
    </citation>
    <scope>NUCLEOTIDE SEQUENCE [LARGE SCALE GENOMIC DNA]</scope>
    <source>
        <strain evidence="1 2">CGMCC 4.7104</strain>
    </source>
</reference>
<dbReference type="Proteomes" id="UP000238312">
    <property type="component" value="Unassembled WGS sequence"/>
</dbReference>
<gene>
    <name evidence="1" type="ORF">B0I32_1737</name>
</gene>
<evidence type="ECO:0000313" key="2">
    <source>
        <dbReference type="Proteomes" id="UP000238312"/>
    </source>
</evidence>
<dbReference type="AlphaFoldDB" id="A0A2T0LHC8"/>